<dbReference type="GO" id="GO:0005886">
    <property type="term" value="C:plasma membrane"/>
    <property type="evidence" value="ECO:0007669"/>
    <property type="project" value="UniProtKB-SubCell"/>
</dbReference>
<feature type="transmembrane region" description="Helical" evidence="6">
    <location>
        <begin position="399"/>
        <end position="419"/>
    </location>
</feature>
<feature type="transmembrane region" description="Helical" evidence="6">
    <location>
        <begin position="176"/>
        <end position="199"/>
    </location>
</feature>
<keyword evidence="4 6" id="KW-1133">Transmembrane helix</keyword>
<evidence type="ECO:0000313" key="7">
    <source>
        <dbReference type="EMBL" id="PAV31088.1"/>
    </source>
</evidence>
<dbReference type="AlphaFoldDB" id="A0A2A2II93"/>
<feature type="transmembrane region" description="Helical" evidence="6">
    <location>
        <begin position="333"/>
        <end position="354"/>
    </location>
</feature>
<organism evidence="7 8">
    <name type="scientific">Virgibacillus profundi</name>
    <dbReference type="NCBI Taxonomy" id="2024555"/>
    <lineage>
        <taxon>Bacteria</taxon>
        <taxon>Bacillati</taxon>
        <taxon>Bacillota</taxon>
        <taxon>Bacilli</taxon>
        <taxon>Bacillales</taxon>
        <taxon>Bacillaceae</taxon>
        <taxon>Virgibacillus</taxon>
    </lineage>
</organism>
<feature type="transmembrane region" description="Helical" evidence="6">
    <location>
        <begin position="374"/>
        <end position="393"/>
    </location>
</feature>
<feature type="transmembrane region" description="Helical" evidence="6">
    <location>
        <begin position="87"/>
        <end position="106"/>
    </location>
</feature>
<evidence type="ECO:0000256" key="5">
    <source>
        <dbReference type="ARBA" id="ARBA00023136"/>
    </source>
</evidence>
<reference evidence="7 8" key="1">
    <citation type="submission" date="2017-08" db="EMBL/GenBank/DDBJ databases">
        <title>Virgibacillus indicus sp. nov. and Virgibacillus profoundi sp. nov, two moderately halophilic bacteria isolated from marine sediment by using the Microfluidic Streak Plate.</title>
        <authorList>
            <person name="Xu B."/>
            <person name="Hu B."/>
            <person name="Wang J."/>
            <person name="Zhu Y."/>
            <person name="Huang L."/>
            <person name="Du W."/>
            <person name="Huang Y."/>
        </authorList>
    </citation>
    <scope>NUCLEOTIDE SEQUENCE [LARGE SCALE GENOMIC DNA]</scope>
    <source>
        <strain evidence="7 8">IO3-P3-H5</strain>
    </source>
</reference>
<feature type="transmembrane region" description="Helical" evidence="6">
    <location>
        <begin position="12"/>
        <end position="34"/>
    </location>
</feature>
<gene>
    <name evidence="7" type="ORF">CIL05_00050</name>
</gene>
<dbReference type="Pfam" id="PF13440">
    <property type="entry name" value="Polysacc_synt_3"/>
    <property type="match status" value="1"/>
</dbReference>
<protein>
    <submittedName>
        <fullName evidence="7">Polysaccharide biosynthesis protein</fullName>
    </submittedName>
</protein>
<accession>A0A2A2II93</accession>
<evidence type="ECO:0000256" key="6">
    <source>
        <dbReference type="SAM" id="Phobius"/>
    </source>
</evidence>
<name>A0A2A2II93_9BACI</name>
<feature type="transmembrane region" description="Helical" evidence="6">
    <location>
        <begin position="46"/>
        <end position="75"/>
    </location>
</feature>
<keyword evidence="5 6" id="KW-0472">Membrane</keyword>
<evidence type="ECO:0000256" key="3">
    <source>
        <dbReference type="ARBA" id="ARBA00022692"/>
    </source>
</evidence>
<feature type="transmembrane region" description="Helical" evidence="6">
    <location>
        <begin position="121"/>
        <end position="139"/>
    </location>
</feature>
<dbReference type="Proteomes" id="UP000218887">
    <property type="component" value="Unassembled WGS sequence"/>
</dbReference>
<keyword evidence="8" id="KW-1185">Reference proteome</keyword>
<evidence type="ECO:0000256" key="4">
    <source>
        <dbReference type="ARBA" id="ARBA00022989"/>
    </source>
</evidence>
<dbReference type="OrthoDB" id="109075at2"/>
<dbReference type="InterPro" id="IPR050833">
    <property type="entry name" value="Poly_Biosynth_Transport"/>
</dbReference>
<comment type="caution">
    <text evidence="7">The sequence shown here is derived from an EMBL/GenBank/DDBJ whole genome shotgun (WGS) entry which is preliminary data.</text>
</comment>
<keyword evidence="2" id="KW-1003">Cell membrane</keyword>
<sequence>MKFNIKKLTSKSFVRNVIIMTTGTAAAQAVSLALSPIITRLYGPEAYGLMGVFMAIIQIIAPIAALSYPIAIVLPKSDKDAKGLIRLSLYISVVIATIVAIILMFFSQKIVQLFQLEDIEPFLYLIPIVILFASSLQVTEQWLIRTKQFAITAKVSFLQALLLQGSKVGIGFFHPIAAVLIVLTALGNGSKAFLLNLFLRRSNYKSPSTINEESKSVSYLAKVHRDFPLYRAPQVFINGISQNLPILLLTIFFGPASAGFYTIGRTVLGMPTQLIGKSVGDVFYPRITEAGNKGENLTRLIIKATLALGAIGIIPFGTIVIFGPWLFSVVFGADWLTAGEFARWMALWVFFMFINQPSVKSLPVMMAQAFHLKYSIFTIIIRTGALIVGYYLFSSDVIAIAFFSISAAILNIGLILITLQISKNFDMQRRGI</sequence>
<keyword evidence="3 6" id="KW-0812">Transmembrane</keyword>
<dbReference type="PANTHER" id="PTHR30250:SF28">
    <property type="entry name" value="POLYSACCHARIDE BIOSYNTHESIS PROTEIN"/>
    <property type="match status" value="1"/>
</dbReference>
<comment type="subcellular location">
    <subcellularLocation>
        <location evidence="1">Cell membrane</location>
        <topology evidence="1">Multi-pass membrane protein</topology>
    </subcellularLocation>
</comment>
<dbReference type="EMBL" id="NPOA01000001">
    <property type="protein sequence ID" value="PAV31088.1"/>
    <property type="molecule type" value="Genomic_DNA"/>
</dbReference>
<evidence type="ECO:0000313" key="8">
    <source>
        <dbReference type="Proteomes" id="UP000218887"/>
    </source>
</evidence>
<evidence type="ECO:0000256" key="2">
    <source>
        <dbReference type="ARBA" id="ARBA00022475"/>
    </source>
</evidence>
<dbReference type="PANTHER" id="PTHR30250">
    <property type="entry name" value="PST FAMILY PREDICTED COLANIC ACID TRANSPORTER"/>
    <property type="match status" value="1"/>
</dbReference>
<proteinExistence type="predicted"/>
<feature type="transmembrane region" description="Helical" evidence="6">
    <location>
        <begin position="306"/>
        <end position="327"/>
    </location>
</feature>
<evidence type="ECO:0000256" key="1">
    <source>
        <dbReference type="ARBA" id="ARBA00004651"/>
    </source>
</evidence>
<dbReference type="RefSeq" id="WP_095653459.1">
    <property type="nucleotide sequence ID" value="NZ_NPOA01000001.1"/>
</dbReference>